<dbReference type="InterPro" id="IPR025252">
    <property type="entry name" value="DUF4200"/>
</dbReference>
<keyword evidence="2 4" id="KW-0175">Coiled coil</keyword>
<dbReference type="InterPro" id="IPR051147">
    <property type="entry name" value="CFAP_domain-containing"/>
</dbReference>
<evidence type="ECO:0000256" key="4">
    <source>
        <dbReference type="SAM" id="Coils"/>
    </source>
</evidence>
<sequence>MMSKSHSSMFPVKVIRDRSSLEFINSSASVVEDKKKRPKKSKVHVTISDSSNPFHIPGDVDFFLYREQEQNKAIEEREQKKMLRVHQKMTYSSKVSAKHTSLRRELQLEEESENQELMTEARQLHTFRNNVAWKLAMTQEKNVEPETLNDYMKQKRSMFLLQYAVAMKRNEIQRLEMLANREENRLERAEKFLEKDATLFDEFLRENDRSSVQAMKLAEKETKIKMEKVIEIRDLTAQIMNIKSEISKFEDTLQHYKIYKDFLYKLSPKEWLEEQEEKRLALRKAKEPGEFTKDSSMATLLGDREVQSLKKPSKVTRSGQVPSSTQSLPQVGQSSQPSLYSELDSRISSSTVPSQDDTDSDGEELALYFTEPQQLLDVFTQLEEQNLSLIQNTQEMEETLDDLNVTLKNTQIRMDREVNMLKQWITTMMMSISKEEESAAELQLKARVFHFGEYKGDQQDELLESLNLKVLDVYRKCVGMQQEANLGTVQMLTVVEHQLDELLENLERVPQAKIEQAEKAKERERRMRLREEKVRMQRELQEERLQRARARAQAEIKKKRGRRLVCRSRPPVIRIKEVSEHSMMDKDKEEMLFFFT</sequence>
<keyword evidence="3" id="KW-0969">Cilium</keyword>
<dbReference type="Proteomes" id="UP000886700">
    <property type="component" value="Unplaced"/>
</dbReference>
<keyword evidence="3" id="KW-0966">Cell projection</keyword>
<organism evidence="7 8">
    <name type="scientific">Mesocricetus auratus</name>
    <name type="common">Golden hamster</name>
    <dbReference type="NCBI Taxonomy" id="10036"/>
    <lineage>
        <taxon>Eukaryota</taxon>
        <taxon>Metazoa</taxon>
        <taxon>Chordata</taxon>
        <taxon>Craniata</taxon>
        <taxon>Vertebrata</taxon>
        <taxon>Euteleostomi</taxon>
        <taxon>Mammalia</taxon>
        <taxon>Eutheria</taxon>
        <taxon>Euarchontoglires</taxon>
        <taxon>Glires</taxon>
        <taxon>Rodentia</taxon>
        <taxon>Myomorpha</taxon>
        <taxon>Muroidea</taxon>
        <taxon>Cricetidae</taxon>
        <taxon>Cricetinae</taxon>
        <taxon>Mesocricetus</taxon>
    </lineage>
</organism>
<accession>A0ABM2WQY9</accession>
<evidence type="ECO:0000313" key="7">
    <source>
        <dbReference type="Proteomes" id="UP000886700"/>
    </source>
</evidence>
<feature type="coiled-coil region" evidence="4">
    <location>
        <begin position="512"/>
        <end position="562"/>
    </location>
</feature>
<dbReference type="Pfam" id="PF13863">
    <property type="entry name" value="DUF4200"/>
    <property type="match status" value="1"/>
</dbReference>
<evidence type="ECO:0000256" key="1">
    <source>
        <dbReference type="ARBA" id="ARBA00004138"/>
    </source>
</evidence>
<evidence type="ECO:0000313" key="8">
    <source>
        <dbReference type="RefSeq" id="XP_040593144.1"/>
    </source>
</evidence>
<evidence type="ECO:0000259" key="6">
    <source>
        <dbReference type="Pfam" id="PF13863"/>
    </source>
</evidence>
<reference evidence="8" key="1">
    <citation type="submission" date="2025-08" db="UniProtKB">
        <authorList>
            <consortium name="RefSeq"/>
        </authorList>
    </citation>
    <scope>IDENTIFICATION</scope>
    <source>
        <tissue evidence="8">Liver</tissue>
    </source>
</reference>
<name>A0ABM2WQY9_MESAU</name>
<feature type="compositionally biased region" description="Polar residues" evidence="5">
    <location>
        <begin position="346"/>
        <end position="355"/>
    </location>
</feature>
<feature type="coiled-coil region" evidence="4">
    <location>
        <begin position="379"/>
        <end position="413"/>
    </location>
</feature>
<dbReference type="RefSeq" id="XP_040593144.1">
    <property type="nucleotide sequence ID" value="XM_040737210.1"/>
</dbReference>
<evidence type="ECO:0000256" key="2">
    <source>
        <dbReference type="ARBA" id="ARBA00023054"/>
    </source>
</evidence>
<evidence type="ECO:0000256" key="3">
    <source>
        <dbReference type="ARBA" id="ARBA00023069"/>
    </source>
</evidence>
<gene>
    <name evidence="8" type="primary">Cfap100</name>
</gene>
<proteinExistence type="predicted"/>
<feature type="region of interest" description="Disordered" evidence="5">
    <location>
        <begin position="308"/>
        <end position="361"/>
    </location>
</feature>
<keyword evidence="7" id="KW-1185">Reference proteome</keyword>
<dbReference type="PANTHER" id="PTHR21683:SF5">
    <property type="entry name" value="CILIA- AND FLAGELLA-ASSOCIATED PROTEIN 100"/>
    <property type="match status" value="1"/>
</dbReference>
<evidence type="ECO:0000256" key="5">
    <source>
        <dbReference type="SAM" id="MobiDB-lite"/>
    </source>
</evidence>
<protein>
    <submittedName>
        <fullName evidence="8">Cilia- and flagella-associated protein 100 isoform X2</fullName>
    </submittedName>
</protein>
<feature type="compositionally biased region" description="Polar residues" evidence="5">
    <location>
        <begin position="315"/>
        <end position="339"/>
    </location>
</feature>
<comment type="subcellular location">
    <subcellularLocation>
        <location evidence="1">Cell projection</location>
        <location evidence="1">Cilium</location>
    </subcellularLocation>
</comment>
<keyword evidence="8" id="KW-0282">Flagellum</keyword>
<dbReference type="GeneID" id="101839649"/>
<feature type="domain" description="DUF4200" evidence="6">
    <location>
        <begin position="151"/>
        <end position="269"/>
    </location>
</feature>
<dbReference type="PANTHER" id="PTHR21683">
    <property type="entry name" value="COILED-COIL DOMAIN-CONTAINING PROTEIN 42 LIKE-2-LIKE-RELATED"/>
    <property type="match status" value="1"/>
</dbReference>
<feature type="coiled-coil region" evidence="4">
    <location>
        <begin position="165"/>
        <end position="192"/>
    </location>
</feature>